<dbReference type="GeneTree" id="ENSGT00390000006080"/>
<dbReference type="PANTHER" id="PTHR22699:SF1">
    <property type="entry name" value="THIOREDOXIN DOMAIN-CONTAINING PROTEIN 16"/>
    <property type="match status" value="1"/>
</dbReference>
<dbReference type="Ensembl" id="ENSEBUT00000001061.1">
    <property type="protein sequence ID" value="ENSEBUP00000000755.1"/>
    <property type="gene ID" value="ENSEBUG00000000819.1"/>
</dbReference>
<feature type="region of interest" description="Disordered" evidence="1">
    <location>
        <begin position="345"/>
        <end position="364"/>
    </location>
</feature>
<dbReference type="PANTHER" id="PTHR22699">
    <property type="entry name" value="THIOREDOXIN DOMAIN-CONTAINING PROTEIN 16"/>
    <property type="match status" value="1"/>
</dbReference>
<dbReference type="Gene3D" id="3.40.30.10">
    <property type="entry name" value="Glutaredoxin"/>
    <property type="match status" value="1"/>
</dbReference>
<keyword evidence="3" id="KW-1185">Reference proteome</keyword>
<dbReference type="InterPro" id="IPR040090">
    <property type="entry name" value="TXNDC16"/>
</dbReference>
<dbReference type="InterPro" id="IPR036249">
    <property type="entry name" value="Thioredoxin-like_sf"/>
</dbReference>
<dbReference type="SUPFAM" id="SSF52833">
    <property type="entry name" value="Thioredoxin-like"/>
    <property type="match status" value="1"/>
</dbReference>
<dbReference type="AlphaFoldDB" id="A0A8C4N3K7"/>
<reference evidence="2" key="1">
    <citation type="submission" date="2025-08" db="UniProtKB">
        <authorList>
            <consortium name="Ensembl"/>
        </authorList>
    </citation>
    <scope>IDENTIFICATION</scope>
</reference>
<proteinExistence type="predicted"/>
<name>A0A8C4N3K7_EPTBU</name>
<dbReference type="Pfam" id="PF13848">
    <property type="entry name" value="Thioredoxin_6"/>
    <property type="match status" value="1"/>
</dbReference>
<dbReference type="Proteomes" id="UP000694388">
    <property type="component" value="Unplaced"/>
</dbReference>
<feature type="compositionally biased region" description="Basic and acidic residues" evidence="1">
    <location>
        <begin position="345"/>
        <end position="357"/>
    </location>
</feature>
<accession>A0A8C4N3K7</accession>
<sequence length="392" mass="43320">MDDQVSVWRVDCGDWTDVCSKAGISHFPRILLMAGTQPTLLYHNMLAEESLLSWIKLSISPLPSMLDSLEETLKFLGRMGSDASATVLTIAAVLTEDMKDEAQVFMDVIKMLRGKALIGLCSSNSGARNVSTHFGASLPLVLVNIPGENDLKMFMFPKGSAEDVILAIQNNSQPDFPELTTASLPDIMRKGLPLLVLFLASPCPIGAEAKRLLTDMHAAGHLENHTLCWMDVMEMGMARSVLETYVQREPQLPELARVHLGSNGDGCVHVFPPQETLNEATTRLWLGQIKDGLLLPTTILDSEPWEPPHPGIDFLAIMDSKLPGSAHNRWSGKYRPPTMRKKEKITVESHKDKHDSHPSMTSPISPAHIAGQNDADQQELKYLGQYMKHTEL</sequence>
<evidence type="ECO:0000313" key="2">
    <source>
        <dbReference type="Ensembl" id="ENSEBUP00000000755.1"/>
    </source>
</evidence>
<organism evidence="2 3">
    <name type="scientific">Eptatretus burgeri</name>
    <name type="common">Inshore hagfish</name>
    <dbReference type="NCBI Taxonomy" id="7764"/>
    <lineage>
        <taxon>Eukaryota</taxon>
        <taxon>Metazoa</taxon>
        <taxon>Chordata</taxon>
        <taxon>Craniata</taxon>
        <taxon>Vertebrata</taxon>
        <taxon>Cyclostomata</taxon>
        <taxon>Myxini</taxon>
        <taxon>Myxiniformes</taxon>
        <taxon>Myxinidae</taxon>
        <taxon>Eptatretinae</taxon>
        <taxon>Eptatretus</taxon>
    </lineage>
</organism>
<dbReference type="OMA" id="ISHFPRI"/>
<protein>
    <recommendedName>
        <fullName evidence="4">Thioredoxin domain-containing protein</fullName>
    </recommendedName>
</protein>
<evidence type="ECO:0000256" key="1">
    <source>
        <dbReference type="SAM" id="MobiDB-lite"/>
    </source>
</evidence>
<evidence type="ECO:0008006" key="4">
    <source>
        <dbReference type="Google" id="ProtNLM"/>
    </source>
</evidence>
<evidence type="ECO:0000313" key="3">
    <source>
        <dbReference type="Proteomes" id="UP000694388"/>
    </source>
</evidence>
<reference evidence="2" key="2">
    <citation type="submission" date="2025-09" db="UniProtKB">
        <authorList>
            <consortium name="Ensembl"/>
        </authorList>
    </citation>
    <scope>IDENTIFICATION</scope>
</reference>